<keyword evidence="1" id="KW-0378">Hydrolase</keyword>
<protein>
    <recommendedName>
        <fullName evidence="1">5-oxoprolinase subunit A</fullName>
        <shortName evidence="1">5-OPase subunit A</shortName>
        <ecNumber evidence="1">3.5.2.9</ecNumber>
    </recommendedName>
    <alternativeName>
        <fullName evidence="1">5-oxoprolinase (ATP-hydrolyzing) subunit A</fullName>
    </alternativeName>
</protein>
<evidence type="ECO:0000313" key="3">
    <source>
        <dbReference type="Proteomes" id="UP000186917"/>
    </source>
</evidence>
<accession>A0A173MPZ3</accession>
<dbReference type="InterPro" id="IPR011330">
    <property type="entry name" value="Glyco_hydro/deAcase_b/a-brl"/>
</dbReference>
<dbReference type="Pfam" id="PF03746">
    <property type="entry name" value="LamB_YcsF"/>
    <property type="match status" value="1"/>
</dbReference>
<dbReference type="NCBIfam" id="NF003814">
    <property type="entry name" value="PRK05406.1-3"/>
    <property type="match status" value="1"/>
</dbReference>
<comment type="catalytic activity">
    <reaction evidence="1">
        <text>5-oxo-L-proline + ATP + 2 H2O = L-glutamate + ADP + phosphate + H(+)</text>
        <dbReference type="Rhea" id="RHEA:10348"/>
        <dbReference type="ChEBI" id="CHEBI:15377"/>
        <dbReference type="ChEBI" id="CHEBI:15378"/>
        <dbReference type="ChEBI" id="CHEBI:29985"/>
        <dbReference type="ChEBI" id="CHEBI:30616"/>
        <dbReference type="ChEBI" id="CHEBI:43474"/>
        <dbReference type="ChEBI" id="CHEBI:58402"/>
        <dbReference type="ChEBI" id="CHEBI:456216"/>
        <dbReference type="EC" id="3.5.2.9"/>
    </reaction>
</comment>
<reference evidence="3" key="1">
    <citation type="submission" date="2017-01" db="EMBL/GenBank/DDBJ databases">
        <authorList>
            <person name="Varghese N."/>
            <person name="Submissions S."/>
        </authorList>
    </citation>
    <scope>NUCLEOTIDE SEQUENCE [LARGE SCALE GENOMIC DNA]</scope>
    <source>
        <strain evidence="3">DSM 21054</strain>
    </source>
</reference>
<sequence length="242" mass="26194">MIHIDINCDLGESFGAYTLGNDEAIMPFITSANIACGFHAGDAGIMQSTIALCKQYNVAVGAHPGFPDIQGFGRRNMVYTPSEIYQMVLYQVGALFAFVKAAGTTLHHVKPHGALYNMAAKDKTMAKAIAQAVKDFDSTLYLYGLAGSLLIEEAQQIQLRTCSEIFADRTYLPDGSLTPRNQPGAMIHDAGKAVEQVLQFITQKQVLAETVCIHGDGEKAVAFAQALQANFQQHHISMQAPV</sequence>
<keyword evidence="1" id="KW-0067">ATP-binding</keyword>
<evidence type="ECO:0000256" key="1">
    <source>
        <dbReference type="HAMAP-Rule" id="MF_00691"/>
    </source>
</evidence>
<dbReference type="PANTHER" id="PTHR30292:SF0">
    <property type="entry name" value="5-OXOPROLINASE SUBUNIT A"/>
    <property type="match status" value="1"/>
</dbReference>
<dbReference type="STRING" id="477680.SAMN05421788_1011156"/>
<dbReference type="CDD" id="cd10787">
    <property type="entry name" value="LamB_YcsF_like"/>
    <property type="match status" value="1"/>
</dbReference>
<comment type="subunit">
    <text evidence="1">Forms a complex composed of PxpA, PxpB and PxpC.</text>
</comment>
<dbReference type="OrthoDB" id="9773478at2"/>
<dbReference type="InterPro" id="IPR005501">
    <property type="entry name" value="LamB/YcsF/PxpA-like"/>
</dbReference>
<comment type="function">
    <text evidence="1">Catalyzes the cleavage of 5-oxoproline to form L-glutamate coupled to the hydrolysis of ATP to ADP and inorganic phosphate.</text>
</comment>
<dbReference type="NCBIfam" id="NF003816">
    <property type="entry name" value="PRK05406.1-5"/>
    <property type="match status" value="1"/>
</dbReference>
<dbReference type="RefSeq" id="WP_076376514.1">
    <property type="nucleotide sequence ID" value="NZ_AP017422.1"/>
</dbReference>
<dbReference type="KEGG" id="fln:FLA_5775"/>
<proteinExistence type="inferred from homology"/>
<gene>
    <name evidence="1" type="primary">pxpA</name>
    <name evidence="2" type="ORF">SAMN05421788_1011156</name>
</gene>
<dbReference type="GO" id="GO:0005524">
    <property type="term" value="F:ATP binding"/>
    <property type="evidence" value="ECO:0007669"/>
    <property type="project" value="UniProtKB-UniRule"/>
</dbReference>
<dbReference type="AlphaFoldDB" id="A0A173MPZ3"/>
<dbReference type="GO" id="GO:0005975">
    <property type="term" value="P:carbohydrate metabolic process"/>
    <property type="evidence" value="ECO:0007669"/>
    <property type="project" value="InterPro"/>
</dbReference>
<keyword evidence="1" id="KW-0547">Nucleotide-binding</keyword>
<organism evidence="2 3">
    <name type="scientific">Filimonas lacunae</name>
    <dbReference type="NCBI Taxonomy" id="477680"/>
    <lineage>
        <taxon>Bacteria</taxon>
        <taxon>Pseudomonadati</taxon>
        <taxon>Bacteroidota</taxon>
        <taxon>Chitinophagia</taxon>
        <taxon>Chitinophagales</taxon>
        <taxon>Chitinophagaceae</taxon>
        <taxon>Filimonas</taxon>
    </lineage>
</organism>
<dbReference type="SUPFAM" id="SSF88713">
    <property type="entry name" value="Glycoside hydrolase/deacetylase"/>
    <property type="match status" value="1"/>
</dbReference>
<dbReference type="HAMAP" id="MF_00691">
    <property type="entry name" value="PxpA"/>
    <property type="match status" value="1"/>
</dbReference>
<dbReference type="GO" id="GO:0017168">
    <property type="term" value="F:5-oxoprolinase (ATP-hydrolyzing) activity"/>
    <property type="evidence" value="ECO:0007669"/>
    <property type="project" value="UniProtKB-UniRule"/>
</dbReference>
<dbReference type="EMBL" id="FTOR01000001">
    <property type="protein sequence ID" value="SIS77863.1"/>
    <property type="molecule type" value="Genomic_DNA"/>
</dbReference>
<name>A0A173MPZ3_9BACT</name>
<evidence type="ECO:0000313" key="2">
    <source>
        <dbReference type="EMBL" id="SIS77863.1"/>
    </source>
</evidence>
<dbReference type="Proteomes" id="UP000186917">
    <property type="component" value="Unassembled WGS sequence"/>
</dbReference>
<keyword evidence="3" id="KW-1185">Reference proteome</keyword>
<dbReference type="EC" id="3.5.2.9" evidence="1"/>
<comment type="similarity">
    <text evidence="1">Belongs to the LamB/PxpA family.</text>
</comment>
<dbReference type="PANTHER" id="PTHR30292">
    <property type="entry name" value="UNCHARACTERIZED PROTEIN YBGL-RELATED"/>
    <property type="match status" value="1"/>
</dbReference>
<dbReference type="Gene3D" id="3.20.20.370">
    <property type="entry name" value="Glycoside hydrolase/deacetylase"/>
    <property type="match status" value="1"/>
</dbReference>